<evidence type="ECO:0000256" key="8">
    <source>
        <dbReference type="ARBA" id="ARBA00022989"/>
    </source>
</evidence>
<evidence type="ECO:0000256" key="9">
    <source>
        <dbReference type="ARBA" id="ARBA00023136"/>
    </source>
</evidence>
<dbReference type="Pfam" id="PF02673">
    <property type="entry name" value="BacA"/>
    <property type="match status" value="1"/>
</dbReference>
<comment type="similarity">
    <text evidence="2 14">Belongs to the UppP family.</text>
</comment>
<comment type="catalytic activity">
    <reaction evidence="13 14">
        <text>di-trans,octa-cis-undecaprenyl diphosphate + H2O = di-trans,octa-cis-undecaprenyl phosphate + phosphate + H(+)</text>
        <dbReference type="Rhea" id="RHEA:28094"/>
        <dbReference type="ChEBI" id="CHEBI:15377"/>
        <dbReference type="ChEBI" id="CHEBI:15378"/>
        <dbReference type="ChEBI" id="CHEBI:43474"/>
        <dbReference type="ChEBI" id="CHEBI:58405"/>
        <dbReference type="ChEBI" id="CHEBI:60392"/>
        <dbReference type="EC" id="3.6.1.27"/>
    </reaction>
</comment>
<keyword evidence="14" id="KW-0573">Peptidoglycan synthesis</keyword>
<reference evidence="15 16" key="1">
    <citation type="journal article" date="2016" name="Nat. Commun.">
        <title>Thousands of microbial genomes shed light on interconnected biogeochemical processes in an aquifer system.</title>
        <authorList>
            <person name="Anantharaman K."/>
            <person name="Brown C.T."/>
            <person name="Hug L.A."/>
            <person name="Sharon I."/>
            <person name="Castelle C.J."/>
            <person name="Probst A.J."/>
            <person name="Thomas B.C."/>
            <person name="Singh A."/>
            <person name="Wilkins M.J."/>
            <person name="Karaoz U."/>
            <person name="Brodie E.L."/>
            <person name="Williams K.H."/>
            <person name="Hubbard S.S."/>
            <person name="Banfield J.F."/>
        </authorList>
    </citation>
    <scope>NUCLEOTIDE SEQUENCE [LARGE SCALE GENOMIC DNA]</scope>
</reference>
<keyword evidence="10 14" id="KW-0046">Antibiotic resistance</keyword>
<dbReference type="GO" id="GO:0009252">
    <property type="term" value="P:peptidoglycan biosynthetic process"/>
    <property type="evidence" value="ECO:0007669"/>
    <property type="project" value="UniProtKB-KW"/>
</dbReference>
<evidence type="ECO:0000313" key="16">
    <source>
        <dbReference type="Proteomes" id="UP000177614"/>
    </source>
</evidence>
<keyword evidence="9 14" id="KW-0472">Membrane</keyword>
<evidence type="ECO:0000256" key="10">
    <source>
        <dbReference type="ARBA" id="ARBA00023251"/>
    </source>
</evidence>
<feature type="transmembrane region" description="Helical" evidence="14">
    <location>
        <begin position="179"/>
        <end position="197"/>
    </location>
</feature>
<feature type="transmembrane region" description="Helical" evidence="14">
    <location>
        <begin position="44"/>
        <end position="63"/>
    </location>
</feature>
<evidence type="ECO:0000256" key="3">
    <source>
        <dbReference type="ARBA" id="ARBA00012374"/>
    </source>
</evidence>
<comment type="miscellaneous">
    <text evidence="14">Bacitracin is thought to be involved in the inhibition of peptidoglycan synthesis by sequestering undecaprenyl diphosphate, thereby reducing the pool of lipid carrier available.</text>
</comment>
<dbReference type="NCBIfam" id="TIGR00753">
    <property type="entry name" value="undec_PP_bacA"/>
    <property type="match status" value="1"/>
</dbReference>
<dbReference type="EC" id="3.6.1.27" evidence="3 14"/>
<name>A0A1F4XIW7_9BACT</name>
<evidence type="ECO:0000256" key="1">
    <source>
        <dbReference type="ARBA" id="ARBA00004651"/>
    </source>
</evidence>
<proteinExistence type="inferred from homology"/>
<comment type="caution">
    <text evidence="15">The sequence shown here is derived from an EMBL/GenBank/DDBJ whole genome shotgun (WGS) entry which is preliminary data.</text>
</comment>
<keyword evidence="14" id="KW-0133">Cell shape</keyword>
<dbReference type="GO" id="GO:0005886">
    <property type="term" value="C:plasma membrane"/>
    <property type="evidence" value="ECO:0007669"/>
    <property type="project" value="UniProtKB-SubCell"/>
</dbReference>
<feature type="transmembrane region" description="Helical" evidence="14">
    <location>
        <begin position="75"/>
        <end position="94"/>
    </location>
</feature>
<evidence type="ECO:0000256" key="6">
    <source>
        <dbReference type="ARBA" id="ARBA00022692"/>
    </source>
</evidence>
<evidence type="ECO:0000256" key="7">
    <source>
        <dbReference type="ARBA" id="ARBA00022801"/>
    </source>
</evidence>
<comment type="subcellular location">
    <subcellularLocation>
        <location evidence="1 14">Cell membrane</location>
        <topology evidence="1 14">Multi-pass membrane protein</topology>
    </subcellularLocation>
</comment>
<feature type="transmembrane region" description="Helical" evidence="14">
    <location>
        <begin position="100"/>
        <end position="120"/>
    </location>
</feature>
<sequence>MFNFILLGILQGLTEFLPISSSGHLILARYFFNLTTPYPLAVDAILQLGTIVAVYIYFAPELWQLLKDFVHRKRTLAWAILLGTVPALIVGVLAEEYIDRYLRSPVIVAWVLIIGALLFIGTEKYFARGKQEVGKISVKQGLWVGIAQCLAFIPGFSRSGATIMASMTQGFSRETAARFSFYLSIPIITISGIKKLADIMKDGLPQGVGLELTVGTLLSFVVGLLSIHFLLTYLKKHSLNVFAVYRIAIGVIVLLLITNQ</sequence>
<protein>
    <recommendedName>
        <fullName evidence="4 14">Undecaprenyl-diphosphatase</fullName>
        <ecNumber evidence="3 14">3.6.1.27</ecNumber>
    </recommendedName>
    <alternativeName>
        <fullName evidence="12 14">Bacitracin resistance protein</fullName>
    </alternativeName>
    <alternativeName>
        <fullName evidence="11 14">Undecaprenyl pyrophosphate phosphatase</fullName>
    </alternativeName>
</protein>
<dbReference type="GO" id="GO:0071555">
    <property type="term" value="P:cell wall organization"/>
    <property type="evidence" value="ECO:0007669"/>
    <property type="project" value="UniProtKB-KW"/>
</dbReference>
<dbReference type="GO" id="GO:0050380">
    <property type="term" value="F:undecaprenyl-diphosphatase activity"/>
    <property type="evidence" value="ECO:0007669"/>
    <property type="project" value="UniProtKB-UniRule"/>
</dbReference>
<keyword evidence="7 14" id="KW-0378">Hydrolase</keyword>
<dbReference type="InterPro" id="IPR003824">
    <property type="entry name" value="UppP"/>
</dbReference>
<dbReference type="HAMAP" id="MF_01006">
    <property type="entry name" value="Undec_diphosphatase"/>
    <property type="match status" value="1"/>
</dbReference>
<keyword evidence="14" id="KW-0961">Cell wall biogenesis/degradation</keyword>
<evidence type="ECO:0000313" key="15">
    <source>
        <dbReference type="EMBL" id="OGC81642.1"/>
    </source>
</evidence>
<dbReference type="STRING" id="1817814.A2V81_05240"/>
<evidence type="ECO:0000256" key="14">
    <source>
        <dbReference type="HAMAP-Rule" id="MF_01006"/>
    </source>
</evidence>
<keyword evidence="8 14" id="KW-1133">Transmembrane helix</keyword>
<evidence type="ECO:0000256" key="4">
    <source>
        <dbReference type="ARBA" id="ARBA00021581"/>
    </source>
</evidence>
<evidence type="ECO:0000256" key="11">
    <source>
        <dbReference type="ARBA" id="ARBA00032707"/>
    </source>
</evidence>
<comment type="function">
    <text evidence="14">Catalyzes the dephosphorylation of undecaprenyl diphosphate (UPP). Confers resistance to bacitracin.</text>
</comment>
<dbReference type="AlphaFoldDB" id="A0A1F4XIW7"/>
<evidence type="ECO:0000256" key="2">
    <source>
        <dbReference type="ARBA" id="ARBA00010621"/>
    </source>
</evidence>
<keyword evidence="5 14" id="KW-1003">Cell membrane</keyword>
<feature type="transmembrane region" description="Helical" evidence="14">
    <location>
        <begin position="209"/>
        <end position="231"/>
    </location>
</feature>
<accession>A0A1F4XIW7</accession>
<dbReference type="Proteomes" id="UP000177614">
    <property type="component" value="Unassembled WGS sequence"/>
</dbReference>
<keyword evidence="6 14" id="KW-0812">Transmembrane</keyword>
<organism evidence="15 16">
    <name type="scientific">Candidatus Abawacabacteria bacterium RBG_16_42_10</name>
    <dbReference type="NCBI Taxonomy" id="1817814"/>
    <lineage>
        <taxon>Bacteria</taxon>
        <taxon>Candidatus Abawacaibacteriota</taxon>
    </lineage>
</organism>
<feature type="transmembrane region" description="Helical" evidence="14">
    <location>
        <begin position="141"/>
        <end position="159"/>
    </location>
</feature>
<evidence type="ECO:0000256" key="13">
    <source>
        <dbReference type="ARBA" id="ARBA00047594"/>
    </source>
</evidence>
<dbReference type="GO" id="GO:0008360">
    <property type="term" value="P:regulation of cell shape"/>
    <property type="evidence" value="ECO:0007669"/>
    <property type="project" value="UniProtKB-KW"/>
</dbReference>
<gene>
    <name evidence="14" type="primary">uppP</name>
    <name evidence="15" type="ORF">A2V81_05240</name>
</gene>
<evidence type="ECO:0000256" key="5">
    <source>
        <dbReference type="ARBA" id="ARBA00022475"/>
    </source>
</evidence>
<dbReference type="EMBL" id="MEWR01000023">
    <property type="protein sequence ID" value="OGC81642.1"/>
    <property type="molecule type" value="Genomic_DNA"/>
</dbReference>
<dbReference type="PANTHER" id="PTHR30622:SF4">
    <property type="entry name" value="UNDECAPRENYL-DIPHOSPHATASE"/>
    <property type="match status" value="1"/>
</dbReference>
<dbReference type="PANTHER" id="PTHR30622">
    <property type="entry name" value="UNDECAPRENYL-DIPHOSPHATASE"/>
    <property type="match status" value="1"/>
</dbReference>
<evidence type="ECO:0000256" key="12">
    <source>
        <dbReference type="ARBA" id="ARBA00032932"/>
    </source>
</evidence>
<dbReference type="GO" id="GO:0046677">
    <property type="term" value="P:response to antibiotic"/>
    <property type="evidence" value="ECO:0007669"/>
    <property type="project" value="UniProtKB-UniRule"/>
</dbReference>
<feature type="transmembrane region" description="Helical" evidence="14">
    <location>
        <begin position="237"/>
        <end position="257"/>
    </location>
</feature>